<evidence type="ECO:0000313" key="3">
    <source>
        <dbReference type="Proteomes" id="UP000217186"/>
    </source>
</evidence>
<keyword evidence="1" id="KW-0472">Membrane</keyword>
<dbReference type="Proteomes" id="UP000217186">
    <property type="component" value="Chromosome"/>
</dbReference>
<dbReference type="AlphaFoldDB" id="A0A249KTF4"/>
<evidence type="ECO:0000313" key="2">
    <source>
        <dbReference type="EMBL" id="ASY20092.1"/>
    </source>
</evidence>
<dbReference type="OrthoDB" id="5188366at2"/>
<keyword evidence="1" id="KW-1133">Transmembrane helix</keyword>
<sequence>MRNKTFVTAVFASFAWNLYLVGGVMLGASYALDRAAGGQFEVFPTYLRVIYVLNFALIVYQIVIFTRFTYGLAIKPKWIVKAFVILGVLGILANAASRSANERWNVIPAFVITAAFYGILKSQAKNTRVAKVSKPTGHDKL</sequence>
<gene>
    <name evidence="2" type="ORF">A7sIIA15_04325</name>
</gene>
<keyword evidence="1" id="KW-0812">Transmembrane</keyword>
<protein>
    <submittedName>
        <fullName evidence="2">Uncharacterized protein</fullName>
    </submittedName>
</protein>
<accession>A0A249KTF4</accession>
<dbReference type="KEGG" id="pvn:A7sIIA15_04325"/>
<feature type="transmembrane region" description="Helical" evidence="1">
    <location>
        <begin position="46"/>
        <end position="66"/>
    </location>
</feature>
<name>A0A249KTF4_9ACTN</name>
<reference evidence="2 3" key="1">
    <citation type="submission" date="2016-07" db="EMBL/GenBank/DDBJ databases">
        <title>High microdiversification within the ubiquitous acI lineage of Actinobacteria.</title>
        <authorList>
            <person name="Neuenschwander S.M."/>
            <person name="Salcher M."/>
            <person name="Ghai R."/>
            <person name="Pernthaler J."/>
        </authorList>
    </citation>
    <scope>NUCLEOTIDE SEQUENCE [LARGE SCALE GENOMIC DNA]</scope>
    <source>
        <strain evidence="2">MMS-IIA-15</strain>
    </source>
</reference>
<organism evidence="2 3">
    <name type="scientific">Candidatus Planktophila vernalis</name>
    <dbReference type="NCBI Taxonomy" id="1884907"/>
    <lineage>
        <taxon>Bacteria</taxon>
        <taxon>Bacillati</taxon>
        <taxon>Actinomycetota</taxon>
        <taxon>Actinomycetes</taxon>
        <taxon>Candidatus Nanopelagicales</taxon>
        <taxon>Candidatus Nanopelagicaceae</taxon>
        <taxon>Candidatus Planktophila</taxon>
    </lineage>
</organism>
<feature type="transmembrane region" description="Helical" evidence="1">
    <location>
        <begin position="103"/>
        <end position="120"/>
    </location>
</feature>
<dbReference type="RefSeq" id="WP_095685953.1">
    <property type="nucleotide sequence ID" value="NZ_CP016776.1"/>
</dbReference>
<feature type="transmembrane region" description="Helical" evidence="1">
    <location>
        <begin position="7"/>
        <end position="26"/>
    </location>
</feature>
<dbReference type="EMBL" id="CP016776">
    <property type="protein sequence ID" value="ASY20092.1"/>
    <property type="molecule type" value="Genomic_DNA"/>
</dbReference>
<proteinExistence type="predicted"/>
<keyword evidence="3" id="KW-1185">Reference proteome</keyword>
<feature type="transmembrane region" description="Helical" evidence="1">
    <location>
        <begin position="78"/>
        <end position="97"/>
    </location>
</feature>
<evidence type="ECO:0000256" key="1">
    <source>
        <dbReference type="SAM" id="Phobius"/>
    </source>
</evidence>